<protein>
    <submittedName>
        <fullName evidence="1">NAD-dependent aldehyde dehydrogenase</fullName>
    </submittedName>
</protein>
<name>A0ACB8QKJ6_9AGAM</name>
<evidence type="ECO:0000313" key="1">
    <source>
        <dbReference type="EMBL" id="KAI0032180.1"/>
    </source>
</evidence>
<evidence type="ECO:0000313" key="2">
    <source>
        <dbReference type="Proteomes" id="UP000814128"/>
    </source>
</evidence>
<gene>
    <name evidence="1" type="ORF">K488DRAFT_50492</name>
</gene>
<dbReference type="Proteomes" id="UP000814128">
    <property type="component" value="Unassembled WGS sequence"/>
</dbReference>
<proteinExistence type="predicted"/>
<sequence>MTTFTHEFNTPVFGKKVSFSSGIFIDNEFSAGANNTTIDLVNPSTGQVVAQVSEGMPADVDRAVAAARRAFETTWGLNRPGYERGQLLTKLADLMEENIDELAALEAFDNGKTFMAARHGDVVSSIQCIRYYAGWADKNHGQTIETSEAKFAYTRHEPIGVCGQIIPWNYPLGMMCWKIGPALATGCTVVLKPSELTPLTALRMAHLIVAAGFPPGVVNIVVGYGSTVGQTIAEHTGIDKVAFTGSTAIGRRILEASAKTNLKKVTLELGGKTPSIVFDDADLDQVVKWSALGIFGNAGQICTAGSRIFVQEGIYDKFLDAFTKHAQSIRLGDPFQPDSWQGPQISQVQFDRVMGYISSGKEQGATLHTGGTRHGDVGYWVQPTIFTNVRPDMKIVREEIFGPVGVVIKFKDEDDVVRQANDTLYGLAAAVFSKDIKRAMETAHRVQAGTVWINMSQYGNVSVPFGGYKQSGIGRECGEYALANYTNVKAVHVNLGHVM</sequence>
<reference evidence="1" key="2">
    <citation type="journal article" date="2022" name="New Phytol.">
        <title>Evolutionary transition to the ectomycorrhizal habit in the genomes of a hyperdiverse lineage of mushroom-forming fungi.</title>
        <authorList>
            <person name="Looney B."/>
            <person name="Miyauchi S."/>
            <person name="Morin E."/>
            <person name="Drula E."/>
            <person name="Courty P.E."/>
            <person name="Kohler A."/>
            <person name="Kuo A."/>
            <person name="LaButti K."/>
            <person name="Pangilinan J."/>
            <person name="Lipzen A."/>
            <person name="Riley R."/>
            <person name="Andreopoulos W."/>
            <person name="He G."/>
            <person name="Johnson J."/>
            <person name="Nolan M."/>
            <person name="Tritt A."/>
            <person name="Barry K.W."/>
            <person name="Grigoriev I.V."/>
            <person name="Nagy L.G."/>
            <person name="Hibbett D."/>
            <person name="Henrissat B."/>
            <person name="Matheny P.B."/>
            <person name="Labbe J."/>
            <person name="Martin F.M."/>
        </authorList>
    </citation>
    <scope>NUCLEOTIDE SEQUENCE</scope>
    <source>
        <strain evidence="1">EC-137</strain>
    </source>
</reference>
<reference evidence="1" key="1">
    <citation type="submission" date="2021-02" db="EMBL/GenBank/DDBJ databases">
        <authorList>
            <consortium name="DOE Joint Genome Institute"/>
            <person name="Ahrendt S."/>
            <person name="Looney B.P."/>
            <person name="Miyauchi S."/>
            <person name="Morin E."/>
            <person name="Drula E."/>
            <person name="Courty P.E."/>
            <person name="Chicoki N."/>
            <person name="Fauchery L."/>
            <person name="Kohler A."/>
            <person name="Kuo A."/>
            <person name="Labutti K."/>
            <person name="Pangilinan J."/>
            <person name="Lipzen A."/>
            <person name="Riley R."/>
            <person name="Andreopoulos W."/>
            <person name="He G."/>
            <person name="Johnson J."/>
            <person name="Barry K.W."/>
            <person name="Grigoriev I.V."/>
            <person name="Nagy L."/>
            <person name="Hibbett D."/>
            <person name="Henrissat B."/>
            <person name="Matheny P.B."/>
            <person name="Labbe J."/>
            <person name="Martin F."/>
        </authorList>
    </citation>
    <scope>NUCLEOTIDE SEQUENCE</scope>
    <source>
        <strain evidence="1">EC-137</strain>
    </source>
</reference>
<accession>A0ACB8QKJ6</accession>
<keyword evidence="2" id="KW-1185">Reference proteome</keyword>
<comment type="caution">
    <text evidence="1">The sequence shown here is derived from an EMBL/GenBank/DDBJ whole genome shotgun (WGS) entry which is preliminary data.</text>
</comment>
<dbReference type="EMBL" id="MU273554">
    <property type="protein sequence ID" value="KAI0032180.1"/>
    <property type="molecule type" value="Genomic_DNA"/>
</dbReference>
<organism evidence="1 2">
    <name type="scientific">Vararia minispora EC-137</name>
    <dbReference type="NCBI Taxonomy" id="1314806"/>
    <lineage>
        <taxon>Eukaryota</taxon>
        <taxon>Fungi</taxon>
        <taxon>Dikarya</taxon>
        <taxon>Basidiomycota</taxon>
        <taxon>Agaricomycotina</taxon>
        <taxon>Agaricomycetes</taxon>
        <taxon>Russulales</taxon>
        <taxon>Lachnocladiaceae</taxon>
        <taxon>Vararia</taxon>
    </lineage>
</organism>